<keyword evidence="2" id="KW-1185">Reference proteome</keyword>
<dbReference type="Gene3D" id="3.80.10.10">
    <property type="entry name" value="Ribonuclease Inhibitor"/>
    <property type="match status" value="1"/>
</dbReference>
<dbReference type="Proteomes" id="UP000827284">
    <property type="component" value="Unassembled WGS sequence"/>
</dbReference>
<proteinExistence type="predicted"/>
<reference evidence="1" key="1">
    <citation type="submission" date="2021-11" db="EMBL/GenBank/DDBJ databases">
        <authorList>
            <person name="Herlambang A."/>
            <person name="Guo Y."/>
            <person name="Takashima Y."/>
            <person name="Nishizawa T."/>
        </authorList>
    </citation>
    <scope>NUCLEOTIDE SEQUENCE</scope>
    <source>
        <strain evidence="1">E1425</strain>
    </source>
</reference>
<reference evidence="1" key="2">
    <citation type="journal article" date="2022" name="Microbiol. Resour. Announc.">
        <title>Whole-Genome Sequence of Entomortierella parvispora E1425, a Mucoromycotan Fungus Associated with Burkholderiaceae-Related Endosymbiotic Bacteria.</title>
        <authorList>
            <person name="Herlambang A."/>
            <person name="Guo Y."/>
            <person name="Takashima Y."/>
            <person name="Narisawa K."/>
            <person name="Ohta H."/>
            <person name="Nishizawa T."/>
        </authorList>
    </citation>
    <scope>NUCLEOTIDE SEQUENCE</scope>
    <source>
        <strain evidence="1">E1425</strain>
    </source>
</reference>
<evidence type="ECO:0008006" key="3">
    <source>
        <dbReference type="Google" id="ProtNLM"/>
    </source>
</evidence>
<comment type="caution">
    <text evidence="1">The sequence shown here is derived from an EMBL/GenBank/DDBJ whole genome shotgun (WGS) entry which is preliminary data.</text>
</comment>
<dbReference type="OrthoDB" id="2434292at2759"/>
<accession>A0A9P3LXU8</accession>
<organism evidence="1 2">
    <name type="scientific">Entomortierella parvispora</name>
    <dbReference type="NCBI Taxonomy" id="205924"/>
    <lineage>
        <taxon>Eukaryota</taxon>
        <taxon>Fungi</taxon>
        <taxon>Fungi incertae sedis</taxon>
        <taxon>Mucoromycota</taxon>
        <taxon>Mortierellomycotina</taxon>
        <taxon>Mortierellomycetes</taxon>
        <taxon>Mortierellales</taxon>
        <taxon>Mortierellaceae</taxon>
        <taxon>Entomortierella</taxon>
    </lineage>
</organism>
<dbReference type="EMBL" id="BQFW01000009">
    <property type="protein sequence ID" value="GJJ74529.1"/>
    <property type="molecule type" value="Genomic_DNA"/>
</dbReference>
<evidence type="ECO:0000313" key="1">
    <source>
        <dbReference type="EMBL" id="GJJ74529.1"/>
    </source>
</evidence>
<dbReference type="SUPFAM" id="SSF52058">
    <property type="entry name" value="L domain-like"/>
    <property type="match status" value="1"/>
</dbReference>
<dbReference type="AlphaFoldDB" id="A0A9P3LXU8"/>
<sequence length="583" mass="65246">MSCPIAPSSSAQSNDQNLQCTTIEETMVAPALTSIAAIPRDHQTILETFPPNVIGIISDFLSTINILVCVRVSRGFKEIWSPSLFRELDLTEESLLEGFEFTELQDRLKMYCGITRSFRSTHAIKHCQLLKGVNCWNLKRLDLRFNREPKFTYDSKIELDLIKGIIHANTRLYHIVLHGRMDWSTSNLFSTCSFLSCLELDFKGSKLSPQPKSSYGSLKSEGNLPGLKSLTIVGFKGSSSSLLSLFFESPNLKVVTVRRQDAWVPFGVPVKELEGILSNLESLVLEATEICGLGLSEMLAIGPGVKAVAISAIKIHTLKPLVKRAEGIESLVFDGVLGKHGSDLQSILEKAVSLRELCTLPSAPLQDAHVRLTSDDLYDDQETMQVLTMSECSAMMYWACEETITRLEIVVECAFTASNEGQMSLESRSEHAVVYEQLGRLVHLQHLQLGRRGVHGGFLADCLLFSLESGLDFLSRMKEMRILDVRWIAHEIGKRELEWMHHHWPKMVEVTGLQRLPPGASEQARNRVSEAYFGWLQHHKSGIGRDFYERLSTTPTGTVGMATLSFDDMTDSDAAITMRRQLH</sequence>
<gene>
    <name evidence="1" type="ORF">EMPS_06887</name>
</gene>
<evidence type="ECO:0000313" key="2">
    <source>
        <dbReference type="Proteomes" id="UP000827284"/>
    </source>
</evidence>
<dbReference type="InterPro" id="IPR032675">
    <property type="entry name" value="LRR_dom_sf"/>
</dbReference>
<protein>
    <recommendedName>
        <fullName evidence="3">F-box domain-containing protein</fullName>
    </recommendedName>
</protein>
<name>A0A9P3LXU8_9FUNG</name>